<protein>
    <submittedName>
        <fullName evidence="5">YCF48-related protein</fullName>
    </submittedName>
</protein>
<dbReference type="InterPro" id="IPR015943">
    <property type="entry name" value="WD40/YVTN_repeat-like_dom_sf"/>
</dbReference>
<keyword evidence="1" id="KW-0677">Repeat</keyword>
<evidence type="ECO:0000313" key="6">
    <source>
        <dbReference type="EMBL" id="QAV18643.1"/>
    </source>
</evidence>
<dbReference type="EMBL" id="CP026520">
    <property type="protein sequence ID" value="QAV18643.1"/>
    <property type="molecule type" value="Genomic_DNA"/>
</dbReference>
<dbReference type="Proteomes" id="UP000288943">
    <property type="component" value="Chromosome"/>
</dbReference>
<evidence type="ECO:0000256" key="1">
    <source>
        <dbReference type="ARBA" id="ARBA00022737"/>
    </source>
</evidence>
<dbReference type="AlphaFoldDB" id="A0A410WWD5"/>
<dbReference type="Gene3D" id="2.120.10.10">
    <property type="match status" value="1"/>
</dbReference>
<evidence type="ECO:0000259" key="4">
    <source>
        <dbReference type="Pfam" id="PF15902"/>
    </source>
</evidence>
<dbReference type="PANTHER" id="PTHR47199">
    <property type="entry name" value="PHOTOSYSTEM II STABILITY/ASSEMBLY FACTOR HCF136, CHLOROPLASTIC"/>
    <property type="match status" value="1"/>
</dbReference>
<dbReference type="Proteomes" id="UP001527202">
    <property type="component" value="Unassembled WGS sequence"/>
</dbReference>
<dbReference type="PANTHER" id="PTHR47199:SF2">
    <property type="entry name" value="PHOTOSYSTEM II STABILITY_ASSEMBLY FACTOR HCF136, CHLOROPLASTIC"/>
    <property type="match status" value="1"/>
</dbReference>
<organism evidence="6 7">
    <name type="scientific">Paenibacillus chitinolyticus</name>
    <dbReference type="NCBI Taxonomy" id="79263"/>
    <lineage>
        <taxon>Bacteria</taxon>
        <taxon>Bacillati</taxon>
        <taxon>Bacillota</taxon>
        <taxon>Bacilli</taxon>
        <taxon>Bacillales</taxon>
        <taxon>Paenibacillaceae</taxon>
        <taxon>Paenibacillus</taxon>
    </lineage>
</organism>
<gene>
    <name evidence="5" type="ORF">M5X16_17980</name>
    <name evidence="6" type="ORF">PC41400_13525</name>
</gene>
<dbReference type="InterPro" id="IPR031778">
    <property type="entry name" value="Sortilin_N"/>
</dbReference>
<keyword evidence="3" id="KW-0732">Signal</keyword>
<name>A0A410WWD5_9BACL</name>
<accession>A0A410WWD5</accession>
<dbReference type="KEGG" id="pchi:PC41400_13525"/>
<reference evidence="5 8" key="2">
    <citation type="submission" date="2022-05" db="EMBL/GenBank/DDBJ databases">
        <title>Genome Sequencing of Bee-Associated Microbes.</title>
        <authorList>
            <person name="Dunlap C."/>
        </authorList>
    </citation>
    <scope>NUCLEOTIDE SEQUENCE [LARGE SCALE GENOMIC DNA]</scope>
    <source>
        <strain evidence="5 8">NRRL B-23120</strain>
    </source>
</reference>
<evidence type="ECO:0000256" key="3">
    <source>
        <dbReference type="SAM" id="SignalP"/>
    </source>
</evidence>
<feature type="chain" id="PRO_5039554700" evidence="3">
    <location>
        <begin position="25"/>
        <end position="410"/>
    </location>
</feature>
<dbReference type="SUPFAM" id="SSF110296">
    <property type="entry name" value="Oligoxyloglucan reducing end-specific cellobiohydrolase"/>
    <property type="match status" value="1"/>
</dbReference>
<feature type="region of interest" description="Disordered" evidence="2">
    <location>
        <begin position="24"/>
        <end position="58"/>
    </location>
</feature>
<dbReference type="EMBL" id="JAMDMJ010000023">
    <property type="protein sequence ID" value="MCY9597656.1"/>
    <property type="molecule type" value="Genomic_DNA"/>
</dbReference>
<evidence type="ECO:0000313" key="8">
    <source>
        <dbReference type="Proteomes" id="UP001527202"/>
    </source>
</evidence>
<dbReference type="PROSITE" id="PS51257">
    <property type="entry name" value="PROKAR_LIPOPROTEIN"/>
    <property type="match status" value="1"/>
</dbReference>
<dbReference type="CDD" id="cd15482">
    <property type="entry name" value="Sialidase_non-viral"/>
    <property type="match status" value="1"/>
</dbReference>
<keyword evidence="8" id="KW-1185">Reference proteome</keyword>
<dbReference type="Gene3D" id="2.130.10.10">
    <property type="entry name" value="YVTN repeat-like/Quinoprotein amine dehydrogenase"/>
    <property type="match status" value="1"/>
</dbReference>
<evidence type="ECO:0000313" key="5">
    <source>
        <dbReference type="EMBL" id="MCY9597656.1"/>
    </source>
</evidence>
<evidence type="ECO:0000313" key="7">
    <source>
        <dbReference type="Proteomes" id="UP000288943"/>
    </source>
</evidence>
<dbReference type="RefSeq" id="WP_042227982.1">
    <property type="nucleotide sequence ID" value="NZ_CP026520.1"/>
</dbReference>
<feature type="compositionally biased region" description="Pro residues" evidence="2">
    <location>
        <begin position="34"/>
        <end position="46"/>
    </location>
</feature>
<dbReference type="OrthoDB" id="501835at2"/>
<evidence type="ECO:0000256" key="2">
    <source>
        <dbReference type="SAM" id="MobiDB-lite"/>
    </source>
</evidence>
<feature type="domain" description="Sortilin N-terminal" evidence="4">
    <location>
        <begin position="90"/>
        <end position="206"/>
    </location>
</feature>
<sequence>MIRRSTLLLIGLLLAGMLSGCLSTGSNEAKAPQAPEPTVTPEPQPTAKPGADTKKDTPSEFQIQTRLLDFHLIDERTGYAWGVTNQSLRMYRTLDGGQTWQNVSPPSAGNFKFSPGYGQAISFLDKQRGWIVRSDLEGKQSTIWQTENGGGSWKAVDLPEQMNPVVLDFQTPQNGWMLSITDPSKADSGRILYSTSNGGSTWQRAADAQLPQEGTITGLTFQNLRTGWLSMEVKGQPKMYRSEDGGRTWKESKVIAAARSSEACEVVDVLQPVFFGSDRSKGWIPFSCPSSEADQFHGLFTDDGGVNWSYAPFKVGTDKESNAFTLPFFLSETDGWYLDKNIVYHTSDKGKTWAPLNEDKILSRTWSKYPQLTQLQFVSENVGWILLETKDQKRSVLVQTKDGGKSWSVL</sequence>
<proteinExistence type="predicted"/>
<feature type="signal peptide" evidence="3">
    <location>
        <begin position="1"/>
        <end position="24"/>
    </location>
</feature>
<dbReference type="Pfam" id="PF15902">
    <property type="entry name" value="Sortilin-Vps10"/>
    <property type="match status" value="1"/>
</dbReference>
<reference evidence="6 7" key="1">
    <citation type="submission" date="2018-01" db="EMBL/GenBank/DDBJ databases">
        <title>The whole genome sequencing and assembly of Paenibacillus chitinolyticus KCCM 41400 strain.</title>
        <authorList>
            <person name="Kim J.-Y."/>
            <person name="Park M.-K."/>
            <person name="Lee Y.-J."/>
            <person name="Yi H."/>
            <person name="Bahn Y.-S."/>
            <person name="Kim J.F."/>
            <person name="Lee D.-W."/>
        </authorList>
    </citation>
    <scope>NUCLEOTIDE SEQUENCE [LARGE SCALE GENOMIC DNA]</scope>
    <source>
        <strain evidence="6 7">KCCM 41400</strain>
    </source>
</reference>
<dbReference type="GeneID" id="95375833"/>